<evidence type="ECO:0000256" key="2">
    <source>
        <dbReference type="ARBA" id="ARBA00022964"/>
    </source>
</evidence>
<organism evidence="6 7">
    <name type="scientific">Rotaria magnacalcarata</name>
    <dbReference type="NCBI Taxonomy" id="392030"/>
    <lineage>
        <taxon>Eukaryota</taxon>
        <taxon>Metazoa</taxon>
        <taxon>Spiralia</taxon>
        <taxon>Gnathifera</taxon>
        <taxon>Rotifera</taxon>
        <taxon>Eurotatoria</taxon>
        <taxon>Bdelloidea</taxon>
        <taxon>Philodinida</taxon>
        <taxon>Philodinidae</taxon>
        <taxon>Rotaria</taxon>
    </lineage>
</organism>
<dbReference type="InterPro" id="IPR037120">
    <property type="entry name" value="Haem_peroxidase_sf_animal"/>
</dbReference>
<dbReference type="GO" id="GO:0004601">
    <property type="term" value="F:peroxidase activity"/>
    <property type="evidence" value="ECO:0007669"/>
    <property type="project" value="InterPro"/>
</dbReference>
<keyword evidence="2" id="KW-0223">Dioxygenase</keyword>
<dbReference type="GO" id="GO:0006631">
    <property type="term" value="P:fatty acid metabolic process"/>
    <property type="evidence" value="ECO:0007669"/>
    <property type="project" value="UniProtKB-ARBA"/>
</dbReference>
<dbReference type="GO" id="GO:0006979">
    <property type="term" value="P:response to oxidative stress"/>
    <property type="evidence" value="ECO:0007669"/>
    <property type="project" value="InterPro"/>
</dbReference>
<dbReference type="PROSITE" id="PS50292">
    <property type="entry name" value="PEROXIDASE_3"/>
    <property type="match status" value="1"/>
</dbReference>
<dbReference type="Pfam" id="PF03098">
    <property type="entry name" value="An_peroxidase"/>
    <property type="match status" value="1"/>
</dbReference>
<dbReference type="GO" id="GO:0020037">
    <property type="term" value="F:heme binding"/>
    <property type="evidence" value="ECO:0007669"/>
    <property type="project" value="InterPro"/>
</dbReference>
<keyword evidence="3" id="KW-0560">Oxidoreductase</keyword>
<reference evidence="6" key="1">
    <citation type="submission" date="2021-02" db="EMBL/GenBank/DDBJ databases">
        <authorList>
            <person name="Nowell W R."/>
        </authorList>
    </citation>
    <scope>NUCLEOTIDE SEQUENCE</scope>
</reference>
<dbReference type="AlphaFoldDB" id="A0A820B269"/>
<accession>A0A820B269</accession>
<proteinExistence type="predicted"/>
<dbReference type="EMBL" id="CAJNRF010017859">
    <property type="protein sequence ID" value="CAF2241741.1"/>
    <property type="molecule type" value="Genomic_DNA"/>
</dbReference>
<keyword evidence="7" id="KW-1185">Reference proteome</keyword>
<dbReference type="InterPro" id="IPR050783">
    <property type="entry name" value="Oxylipin_biosynth_metab"/>
</dbReference>
<keyword evidence="1" id="KW-0479">Metal-binding</keyword>
<protein>
    <submittedName>
        <fullName evidence="6">Uncharacterized protein</fullName>
    </submittedName>
</protein>
<evidence type="ECO:0000256" key="3">
    <source>
        <dbReference type="ARBA" id="ARBA00023002"/>
    </source>
</evidence>
<name>A0A820B269_9BILA</name>
<evidence type="ECO:0000256" key="1">
    <source>
        <dbReference type="ARBA" id="ARBA00022723"/>
    </source>
</evidence>
<gene>
    <name evidence="6" type="ORF">OVN521_LOCUS26313</name>
    <name evidence="5" type="ORF">WKI299_LOCUS36553</name>
</gene>
<keyword evidence="4" id="KW-0408">Iron</keyword>
<dbReference type="Proteomes" id="UP000663866">
    <property type="component" value="Unassembled WGS sequence"/>
</dbReference>
<evidence type="ECO:0000313" key="6">
    <source>
        <dbReference type="EMBL" id="CAF4199510.1"/>
    </source>
</evidence>
<dbReference type="Gene3D" id="1.10.640.10">
    <property type="entry name" value="Haem peroxidase domain superfamily, animal type"/>
    <property type="match status" value="1"/>
</dbReference>
<sequence>MTTLLVLFNRNHNYLAEKLLQIDENCRFSSLREQERDEALFQTARLINGRTYARTILFDYLRVILGMNRIESTSTLQLTRDFSDVGCGGDTPKATGNQSPIEFNFLYRWHQQLVWRMKSG</sequence>
<dbReference type="EMBL" id="CAJOBG010006854">
    <property type="protein sequence ID" value="CAF4199510.1"/>
    <property type="molecule type" value="Genomic_DNA"/>
</dbReference>
<evidence type="ECO:0000313" key="5">
    <source>
        <dbReference type="EMBL" id="CAF2241741.1"/>
    </source>
</evidence>
<dbReference type="PANTHER" id="PTHR11903">
    <property type="entry name" value="PROSTAGLANDIN G/H SYNTHASE"/>
    <property type="match status" value="1"/>
</dbReference>
<dbReference type="InterPro" id="IPR010255">
    <property type="entry name" value="Haem_peroxidase_sf"/>
</dbReference>
<dbReference type="GO" id="GO:0046872">
    <property type="term" value="F:metal ion binding"/>
    <property type="evidence" value="ECO:0007669"/>
    <property type="project" value="UniProtKB-KW"/>
</dbReference>
<dbReference type="SUPFAM" id="SSF48113">
    <property type="entry name" value="Heme-dependent peroxidases"/>
    <property type="match status" value="1"/>
</dbReference>
<dbReference type="PANTHER" id="PTHR11903:SF37">
    <property type="entry name" value="PSI-PRODUCING OXYGENASE A"/>
    <property type="match status" value="1"/>
</dbReference>
<evidence type="ECO:0000313" key="7">
    <source>
        <dbReference type="Proteomes" id="UP000663866"/>
    </source>
</evidence>
<comment type="caution">
    <text evidence="6">The sequence shown here is derived from an EMBL/GenBank/DDBJ whole genome shotgun (WGS) entry which is preliminary data.</text>
</comment>
<dbReference type="InterPro" id="IPR019791">
    <property type="entry name" value="Haem_peroxidase_animal"/>
</dbReference>
<dbReference type="Proteomes" id="UP000663856">
    <property type="component" value="Unassembled WGS sequence"/>
</dbReference>
<dbReference type="GO" id="GO:0051213">
    <property type="term" value="F:dioxygenase activity"/>
    <property type="evidence" value="ECO:0007669"/>
    <property type="project" value="UniProtKB-KW"/>
</dbReference>
<evidence type="ECO:0000256" key="4">
    <source>
        <dbReference type="ARBA" id="ARBA00023004"/>
    </source>
</evidence>